<dbReference type="Gene3D" id="2.60.120.1140">
    <property type="entry name" value="Protein of unknown function DUF192"/>
    <property type="match status" value="1"/>
</dbReference>
<reference evidence="2" key="1">
    <citation type="journal article" date="2019" name="Int. J. Syst. Evol. Microbiol.">
        <title>The Global Catalogue of Microorganisms (GCM) 10K type strain sequencing project: providing services to taxonomists for standard genome sequencing and annotation.</title>
        <authorList>
            <consortium name="The Broad Institute Genomics Platform"/>
            <consortium name="The Broad Institute Genome Sequencing Center for Infectious Disease"/>
            <person name="Wu L."/>
            <person name="Ma J."/>
        </authorList>
    </citation>
    <scope>NUCLEOTIDE SEQUENCE [LARGE SCALE GENOMIC DNA]</scope>
    <source>
        <strain evidence="2">JCM 18472</strain>
    </source>
</reference>
<evidence type="ECO:0000313" key="1">
    <source>
        <dbReference type="EMBL" id="GAA5173936.1"/>
    </source>
</evidence>
<dbReference type="Proteomes" id="UP001500074">
    <property type="component" value="Unassembled WGS sequence"/>
</dbReference>
<gene>
    <name evidence="1" type="ORF">GCM10023342_13720</name>
</gene>
<dbReference type="InterPro" id="IPR038695">
    <property type="entry name" value="Saro_0823-like_sf"/>
</dbReference>
<evidence type="ECO:0008006" key="3">
    <source>
        <dbReference type="Google" id="ProtNLM"/>
    </source>
</evidence>
<name>A0ABP9RB58_9GAMM</name>
<dbReference type="PANTHER" id="PTHR37953:SF1">
    <property type="entry name" value="UPF0127 PROTEIN MJ1496"/>
    <property type="match status" value="1"/>
</dbReference>
<accession>A0ABP9RB58</accession>
<evidence type="ECO:0000313" key="2">
    <source>
        <dbReference type="Proteomes" id="UP001500074"/>
    </source>
</evidence>
<comment type="caution">
    <text evidence="1">The sequence shown here is derived from an EMBL/GenBank/DDBJ whole genome shotgun (WGS) entry which is preliminary data.</text>
</comment>
<protein>
    <recommendedName>
        <fullName evidence="3">DUF192 domain-containing protein</fullName>
    </recommendedName>
</protein>
<sequence>MGNRRQAGAGAAGVAGTIRQWLAMALIVPLASLATTALAEQNGSGLERARLIIDSGERRYELEVEIAREPDERARGLMSRETLPADAGMLFVYPREQSPQGAFWMRNTLIPLAIAFLGSEGEIRAIKRMVPCSGERASDCPTYPAGVPFRAALEVNDGYFVARGIEVGDRVDLP</sequence>
<dbReference type="EMBL" id="BAABKI010000015">
    <property type="protein sequence ID" value="GAA5173936.1"/>
    <property type="molecule type" value="Genomic_DNA"/>
</dbReference>
<dbReference type="InterPro" id="IPR003795">
    <property type="entry name" value="DUF192"/>
</dbReference>
<proteinExistence type="predicted"/>
<dbReference type="PANTHER" id="PTHR37953">
    <property type="entry name" value="UPF0127 PROTEIN MJ1496"/>
    <property type="match status" value="1"/>
</dbReference>
<organism evidence="1 2">
    <name type="scientific">Modicisalibacter zincidurans</name>
    <dbReference type="NCBI Taxonomy" id="1178777"/>
    <lineage>
        <taxon>Bacteria</taxon>
        <taxon>Pseudomonadati</taxon>
        <taxon>Pseudomonadota</taxon>
        <taxon>Gammaproteobacteria</taxon>
        <taxon>Oceanospirillales</taxon>
        <taxon>Halomonadaceae</taxon>
        <taxon>Modicisalibacter</taxon>
    </lineage>
</organism>
<dbReference type="Pfam" id="PF02643">
    <property type="entry name" value="DUF192"/>
    <property type="match status" value="1"/>
</dbReference>
<keyword evidence="2" id="KW-1185">Reference proteome</keyword>